<accession>A0AAD7SRP8</accession>
<gene>
    <name evidence="1" type="ORF">AAFF_G00274690</name>
</gene>
<evidence type="ECO:0000313" key="1">
    <source>
        <dbReference type="EMBL" id="KAJ8407612.1"/>
    </source>
</evidence>
<sequence length="81" mass="9087">MTQVWGARTTLLVEVSRLSPQGLHSKISIEASVISAIGQVPILPLDSKQKICISDHLAFQLPKNCFELGVEIRWWALTRFI</sequence>
<name>A0AAD7SRP8_9TELE</name>
<proteinExistence type="predicted"/>
<reference evidence="1" key="1">
    <citation type="journal article" date="2023" name="Science">
        <title>Genome structures resolve the early diversification of teleost fishes.</title>
        <authorList>
            <person name="Parey E."/>
            <person name="Louis A."/>
            <person name="Montfort J."/>
            <person name="Bouchez O."/>
            <person name="Roques C."/>
            <person name="Iampietro C."/>
            <person name="Lluch J."/>
            <person name="Castinel A."/>
            <person name="Donnadieu C."/>
            <person name="Desvignes T."/>
            <person name="Floi Bucao C."/>
            <person name="Jouanno E."/>
            <person name="Wen M."/>
            <person name="Mejri S."/>
            <person name="Dirks R."/>
            <person name="Jansen H."/>
            <person name="Henkel C."/>
            <person name="Chen W.J."/>
            <person name="Zahm M."/>
            <person name="Cabau C."/>
            <person name="Klopp C."/>
            <person name="Thompson A.W."/>
            <person name="Robinson-Rechavi M."/>
            <person name="Braasch I."/>
            <person name="Lecointre G."/>
            <person name="Bobe J."/>
            <person name="Postlethwait J.H."/>
            <person name="Berthelot C."/>
            <person name="Roest Crollius H."/>
            <person name="Guiguen Y."/>
        </authorList>
    </citation>
    <scope>NUCLEOTIDE SEQUENCE</scope>
    <source>
        <strain evidence="1">NC1722</strain>
    </source>
</reference>
<evidence type="ECO:0000313" key="2">
    <source>
        <dbReference type="Proteomes" id="UP001221898"/>
    </source>
</evidence>
<dbReference type="Proteomes" id="UP001221898">
    <property type="component" value="Unassembled WGS sequence"/>
</dbReference>
<dbReference type="AlphaFoldDB" id="A0AAD7SRP8"/>
<keyword evidence="2" id="KW-1185">Reference proteome</keyword>
<protein>
    <submittedName>
        <fullName evidence="1">Uncharacterized protein</fullName>
    </submittedName>
</protein>
<organism evidence="1 2">
    <name type="scientific">Aldrovandia affinis</name>
    <dbReference type="NCBI Taxonomy" id="143900"/>
    <lineage>
        <taxon>Eukaryota</taxon>
        <taxon>Metazoa</taxon>
        <taxon>Chordata</taxon>
        <taxon>Craniata</taxon>
        <taxon>Vertebrata</taxon>
        <taxon>Euteleostomi</taxon>
        <taxon>Actinopterygii</taxon>
        <taxon>Neopterygii</taxon>
        <taxon>Teleostei</taxon>
        <taxon>Notacanthiformes</taxon>
        <taxon>Halosauridae</taxon>
        <taxon>Aldrovandia</taxon>
    </lineage>
</organism>
<comment type="caution">
    <text evidence="1">The sequence shown here is derived from an EMBL/GenBank/DDBJ whole genome shotgun (WGS) entry which is preliminary data.</text>
</comment>
<dbReference type="EMBL" id="JAINUG010000038">
    <property type="protein sequence ID" value="KAJ8407612.1"/>
    <property type="molecule type" value="Genomic_DNA"/>
</dbReference>